<dbReference type="GeneID" id="36329241"/>
<sequence>MSVALIFDSTTADIVSTTILLPVEIWLQIIDELCAEHEYDALHACAYASEGLLRRRAERAIPEEMTFRTQEEVARIKVRQHWEGPWHVRTEGGRRRGERLPIPHLATLASRLAQKWTNVQQLTIERAEWRAQGLDLPTLLLDLGCLSQICHLNLDDVTFPSALTFWRLVCTLPHLRWLYLRDVTFVKTAIGGRAFSAFRLLSATNLEHVWLWSDRRPGSRATDSAGLLQVISAQPVLSLRAPPWSKVWSLELWDVTLPTAAAFARLLYALPDLQLLVIHGPCTFSDHGFTPTDVPPHPGMPSGFRTIELGKNFSLCSDPQSVHDLVDILIRSGASRRLEKITAWLSPSLRVPTSIDVALNRLVKHAGQSLKWLELMALPQENLPLFYEASAYAAPSIANCFDVLANTHLSYLLCSVEITREGSSSISPLLDLLHQITLTISHHMELRLRLTDDADLATLWADLPYLDAALTQTSFDKLAGVWITFHPANESTSIPRAMVSSCLPQLDARSLLGCVPFLRPHCGSDGCVLSIALM</sequence>
<dbReference type="EMBL" id="KZ110592">
    <property type="protein sequence ID" value="OSX65701.1"/>
    <property type="molecule type" value="Genomic_DNA"/>
</dbReference>
<proteinExistence type="predicted"/>
<evidence type="ECO:0000313" key="1">
    <source>
        <dbReference type="EMBL" id="OSX65701.1"/>
    </source>
</evidence>
<dbReference type="AlphaFoldDB" id="A0A1X6NAS0"/>
<reference evidence="1 2" key="1">
    <citation type="submission" date="2017-04" db="EMBL/GenBank/DDBJ databases">
        <title>Genome Sequence of the Model Brown-Rot Fungus Postia placenta SB12.</title>
        <authorList>
            <consortium name="DOE Joint Genome Institute"/>
            <person name="Gaskell J."/>
            <person name="Kersten P."/>
            <person name="Larrondo L.F."/>
            <person name="Canessa P."/>
            <person name="Martinez D."/>
            <person name="Hibbett D."/>
            <person name="Schmoll M."/>
            <person name="Kubicek C.P."/>
            <person name="Martinez A.T."/>
            <person name="Yadav J."/>
            <person name="Master E."/>
            <person name="Magnuson J.K."/>
            <person name="James T."/>
            <person name="Yaver D."/>
            <person name="Berka R."/>
            <person name="Labutti K."/>
            <person name="Lipzen A."/>
            <person name="Aerts A."/>
            <person name="Barry K."/>
            <person name="Henrissat B."/>
            <person name="Blanchette R."/>
            <person name="Grigoriev I."/>
            <person name="Cullen D."/>
        </authorList>
    </citation>
    <scope>NUCLEOTIDE SEQUENCE [LARGE SCALE GENOMIC DNA]</scope>
    <source>
        <strain evidence="1 2">MAD-698-R-SB12</strain>
    </source>
</reference>
<keyword evidence="2" id="KW-1185">Reference proteome</keyword>
<gene>
    <name evidence="1" type="ORF">POSPLADRAFT_1133027</name>
</gene>
<protein>
    <recommendedName>
        <fullName evidence="3">F-box domain-containing protein</fullName>
    </recommendedName>
</protein>
<evidence type="ECO:0000313" key="2">
    <source>
        <dbReference type="Proteomes" id="UP000194127"/>
    </source>
</evidence>
<dbReference type="Proteomes" id="UP000194127">
    <property type="component" value="Unassembled WGS sequence"/>
</dbReference>
<organism evidence="1 2">
    <name type="scientific">Postia placenta MAD-698-R-SB12</name>
    <dbReference type="NCBI Taxonomy" id="670580"/>
    <lineage>
        <taxon>Eukaryota</taxon>
        <taxon>Fungi</taxon>
        <taxon>Dikarya</taxon>
        <taxon>Basidiomycota</taxon>
        <taxon>Agaricomycotina</taxon>
        <taxon>Agaricomycetes</taxon>
        <taxon>Polyporales</taxon>
        <taxon>Adustoporiaceae</taxon>
        <taxon>Rhodonia</taxon>
    </lineage>
</organism>
<accession>A0A1X6NAS0</accession>
<name>A0A1X6NAS0_9APHY</name>
<evidence type="ECO:0008006" key="3">
    <source>
        <dbReference type="Google" id="ProtNLM"/>
    </source>
</evidence>
<dbReference type="OrthoDB" id="10288681at2759"/>
<dbReference type="RefSeq" id="XP_024342495.1">
    <property type="nucleotide sequence ID" value="XM_024484292.1"/>
</dbReference>